<keyword evidence="3" id="KW-1185">Reference proteome</keyword>
<evidence type="ECO:0000313" key="2">
    <source>
        <dbReference type="EMBL" id="KIK50128.1"/>
    </source>
</evidence>
<dbReference type="Proteomes" id="UP000053593">
    <property type="component" value="Unassembled WGS sequence"/>
</dbReference>
<gene>
    <name evidence="2" type="ORF">GYMLUDRAFT_493704</name>
</gene>
<keyword evidence="1" id="KW-1133">Transmembrane helix</keyword>
<dbReference type="AlphaFoldDB" id="A0A0D0C5Y6"/>
<reference evidence="2 3" key="1">
    <citation type="submission" date="2014-04" db="EMBL/GenBank/DDBJ databases">
        <title>Evolutionary Origins and Diversification of the Mycorrhizal Mutualists.</title>
        <authorList>
            <consortium name="DOE Joint Genome Institute"/>
            <consortium name="Mycorrhizal Genomics Consortium"/>
            <person name="Kohler A."/>
            <person name="Kuo A."/>
            <person name="Nagy L.G."/>
            <person name="Floudas D."/>
            <person name="Copeland A."/>
            <person name="Barry K.W."/>
            <person name="Cichocki N."/>
            <person name="Veneault-Fourrey C."/>
            <person name="LaButti K."/>
            <person name="Lindquist E.A."/>
            <person name="Lipzen A."/>
            <person name="Lundell T."/>
            <person name="Morin E."/>
            <person name="Murat C."/>
            <person name="Riley R."/>
            <person name="Ohm R."/>
            <person name="Sun H."/>
            <person name="Tunlid A."/>
            <person name="Henrissat B."/>
            <person name="Grigoriev I.V."/>
            <person name="Hibbett D.S."/>
            <person name="Martin F."/>
        </authorList>
    </citation>
    <scope>NUCLEOTIDE SEQUENCE [LARGE SCALE GENOMIC DNA]</scope>
    <source>
        <strain evidence="2 3">FD-317 M1</strain>
    </source>
</reference>
<feature type="transmembrane region" description="Helical" evidence="1">
    <location>
        <begin position="26"/>
        <end position="51"/>
    </location>
</feature>
<sequence length="71" mass="8491">MRFGDVWGYSKTRVQLLPNSRVFYRLFFFFLALWQNVLLNSCLFAFVRTFLFEDILASFSKSGHVQEVRTE</sequence>
<keyword evidence="1" id="KW-0472">Membrane</keyword>
<dbReference type="EMBL" id="KN834929">
    <property type="protein sequence ID" value="KIK50128.1"/>
    <property type="molecule type" value="Genomic_DNA"/>
</dbReference>
<keyword evidence="1" id="KW-0812">Transmembrane</keyword>
<evidence type="ECO:0000313" key="3">
    <source>
        <dbReference type="Proteomes" id="UP000053593"/>
    </source>
</evidence>
<evidence type="ECO:0000256" key="1">
    <source>
        <dbReference type="SAM" id="Phobius"/>
    </source>
</evidence>
<accession>A0A0D0C5Y6</accession>
<dbReference type="HOGENOM" id="CLU_2740268_0_0_1"/>
<name>A0A0D0C5Y6_9AGAR</name>
<organism evidence="2 3">
    <name type="scientific">Collybiopsis luxurians FD-317 M1</name>
    <dbReference type="NCBI Taxonomy" id="944289"/>
    <lineage>
        <taxon>Eukaryota</taxon>
        <taxon>Fungi</taxon>
        <taxon>Dikarya</taxon>
        <taxon>Basidiomycota</taxon>
        <taxon>Agaricomycotina</taxon>
        <taxon>Agaricomycetes</taxon>
        <taxon>Agaricomycetidae</taxon>
        <taxon>Agaricales</taxon>
        <taxon>Marasmiineae</taxon>
        <taxon>Omphalotaceae</taxon>
        <taxon>Collybiopsis</taxon>
        <taxon>Collybiopsis luxurians</taxon>
    </lineage>
</organism>
<protein>
    <submittedName>
        <fullName evidence="2">Unplaced genomic scaffold GYMLUscaffold_181, whole genome shotgun sequence</fullName>
    </submittedName>
</protein>
<proteinExistence type="predicted"/>